<dbReference type="EMBL" id="DF973123">
    <property type="protein sequence ID" value="GAU12545.1"/>
    <property type="molecule type" value="Genomic_DNA"/>
</dbReference>
<protein>
    <submittedName>
        <fullName evidence="2">Uncharacterized protein</fullName>
    </submittedName>
</protein>
<keyword evidence="1" id="KW-1133">Transmembrane helix</keyword>
<accession>A0A2Z6MIB7</accession>
<keyword evidence="1" id="KW-0812">Transmembrane</keyword>
<keyword evidence="3" id="KW-1185">Reference proteome</keyword>
<feature type="transmembrane region" description="Helical" evidence="1">
    <location>
        <begin position="103"/>
        <end position="122"/>
    </location>
</feature>
<organism evidence="2 3">
    <name type="scientific">Trifolium subterraneum</name>
    <name type="common">Subterranean clover</name>
    <dbReference type="NCBI Taxonomy" id="3900"/>
    <lineage>
        <taxon>Eukaryota</taxon>
        <taxon>Viridiplantae</taxon>
        <taxon>Streptophyta</taxon>
        <taxon>Embryophyta</taxon>
        <taxon>Tracheophyta</taxon>
        <taxon>Spermatophyta</taxon>
        <taxon>Magnoliopsida</taxon>
        <taxon>eudicotyledons</taxon>
        <taxon>Gunneridae</taxon>
        <taxon>Pentapetalae</taxon>
        <taxon>rosids</taxon>
        <taxon>fabids</taxon>
        <taxon>Fabales</taxon>
        <taxon>Fabaceae</taxon>
        <taxon>Papilionoideae</taxon>
        <taxon>50 kb inversion clade</taxon>
        <taxon>NPAAA clade</taxon>
        <taxon>Hologalegina</taxon>
        <taxon>IRL clade</taxon>
        <taxon>Trifolieae</taxon>
        <taxon>Trifolium</taxon>
    </lineage>
</organism>
<feature type="transmembrane region" description="Helical" evidence="1">
    <location>
        <begin position="47"/>
        <end position="64"/>
    </location>
</feature>
<gene>
    <name evidence="2" type="ORF">TSUD_182590</name>
</gene>
<proteinExistence type="predicted"/>
<evidence type="ECO:0000313" key="3">
    <source>
        <dbReference type="Proteomes" id="UP000242715"/>
    </source>
</evidence>
<evidence type="ECO:0000313" key="2">
    <source>
        <dbReference type="EMBL" id="GAU12545.1"/>
    </source>
</evidence>
<name>A0A2Z6MIB7_TRISU</name>
<keyword evidence="1" id="KW-0472">Membrane</keyword>
<evidence type="ECO:0000256" key="1">
    <source>
        <dbReference type="SAM" id="Phobius"/>
    </source>
</evidence>
<dbReference type="AlphaFoldDB" id="A0A2Z6MIB7"/>
<reference evidence="3" key="1">
    <citation type="journal article" date="2017" name="Front. Plant Sci.">
        <title>Climate Clever Clovers: New Paradigm to Reduce the Environmental Footprint of Ruminants by Breeding Low Methanogenic Forages Utilizing Haplotype Variation.</title>
        <authorList>
            <person name="Kaur P."/>
            <person name="Appels R."/>
            <person name="Bayer P.E."/>
            <person name="Keeble-Gagnere G."/>
            <person name="Wang J."/>
            <person name="Hirakawa H."/>
            <person name="Shirasawa K."/>
            <person name="Vercoe P."/>
            <person name="Stefanova K."/>
            <person name="Durmic Z."/>
            <person name="Nichols P."/>
            <person name="Revell C."/>
            <person name="Isobe S.N."/>
            <person name="Edwards D."/>
            <person name="Erskine W."/>
        </authorList>
    </citation>
    <scope>NUCLEOTIDE SEQUENCE [LARGE SCALE GENOMIC DNA]</scope>
    <source>
        <strain evidence="3">cv. Daliak</strain>
    </source>
</reference>
<dbReference type="Proteomes" id="UP000242715">
    <property type="component" value="Unassembled WGS sequence"/>
</dbReference>
<sequence>MILEAFCVPRFSKVDAERMKKPKSFIGVRERSEGRKREKKTLKMKEFCLLGVFIARVIMCAPVHRIRITEAVDSIRRRISSLPRSKKDRRINPTAEIVPPDSFLFFVALWAFHLGWTLFLLCTPP</sequence>